<protein>
    <recommendedName>
        <fullName evidence="1">Methyltransferase domain-containing protein</fullName>
    </recommendedName>
</protein>
<name>E1YGX5_9BACT</name>
<dbReference type="Pfam" id="PF13847">
    <property type="entry name" value="Methyltransf_31"/>
    <property type="match status" value="1"/>
</dbReference>
<dbReference type="AlphaFoldDB" id="E1YGX5"/>
<organism evidence="2">
    <name type="scientific">uncultured Desulfobacterium sp</name>
    <dbReference type="NCBI Taxonomy" id="201089"/>
    <lineage>
        <taxon>Bacteria</taxon>
        <taxon>Pseudomonadati</taxon>
        <taxon>Thermodesulfobacteriota</taxon>
        <taxon>Desulfobacteria</taxon>
        <taxon>Desulfobacterales</taxon>
        <taxon>Desulfobacteriaceae</taxon>
        <taxon>Desulfobacterium</taxon>
        <taxon>environmental samples</taxon>
    </lineage>
</organism>
<dbReference type="SUPFAM" id="SSF53335">
    <property type="entry name" value="S-adenosyl-L-methionine-dependent methyltransferases"/>
    <property type="match status" value="1"/>
</dbReference>
<sequence length="297" mass="34029">MMKPQAPIKEVSMQRQNNQMTTTWNTEFYKTGYEGFESPESFPTRKSLQDYHSLLLQKTEKQVAFIARHLGRRNLRVIDFGSGNGRLLVALALEGMLDLGIGVEISQSRVAFAQQWTADLNLSSIVHNIAADALEFANFEHGMFDIATCITGAFGYFKPIRESAPVELLTKMRAAVKSGGHLLMELYQMPEKRKRMLTLNEGKLRTWQPLPDEDRFAYYLDDFEYCEDRRILRHDKIFIGRNGKIDTGRVEVVAFYTDVELVCLLGQNGFYSTQIYEGFEDMPYFEGQSPSMVVLAR</sequence>
<dbReference type="InterPro" id="IPR029063">
    <property type="entry name" value="SAM-dependent_MTases_sf"/>
</dbReference>
<evidence type="ECO:0000259" key="1">
    <source>
        <dbReference type="Pfam" id="PF13847"/>
    </source>
</evidence>
<feature type="domain" description="Methyltransferase" evidence="1">
    <location>
        <begin position="73"/>
        <end position="190"/>
    </location>
</feature>
<gene>
    <name evidence="2" type="ORF">N47_F15140</name>
</gene>
<dbReference type="InterPro" id="IPR025714">
    <property type="entry name" value="Methyltranfer_dom"/>
</dbReference>
<reference evidence="2" key="1">
    <citation type="journal article" date="2011" name="Environ. Microbiol.">
        <title>Genomic insights into the metabolic potential of the polycyclic aromatic hydrocarbon degrading sulfate-reducing Deltaproteobacterium N47.</title>
        <authorList>
            <person name="Bergmann F."/>
            <person name="Selesi D."/>
            <person name="Weinmaier T."/>
            <person name="Tischler P."/>
            <person name="Rattei T."/>
            <person name="Meckenstock R.U."/>
        </authorList>
    </citation>
    <scope>NUCLEOTIDE SEQUENCE</scope>
</reference>
<accession>E1YGX5</accession>
<dbReference type="CDD" id="cd02440">
    <property type="entry name" value="AdoMet_MTases"/>
    <property type="match status" value="1"/>
</dbReference>
<dbReference type="Gene3D" id="3.40.50.150">
    <property type="entry name" value="Vaccinia Virus protein VP39"/>
    <property type="match status" value="1"/>
</dbReference>
<evidence type="ECO:0000313" key="2">
    <source>
        <dbReference type="EMBL" id="CBX29819.1"/>
    </source>
</evidence>
<dbReference type="EMBL" id="FR695873">
    <property type="protein sequence ID" value="CBX29819.1"/>
    <property type="molecule type" value="Genomic_DNA"/>
</dbReference>
<proteinExistence type="predicted"/>